<feature type="domain" description="Schlafen AlbA-2" evidence="1">
    <location>
        <begin position="3"/>
        <end position="108"/>
    </location>
</feature>
<gene>
    <name evidence="2" type="ORF">J8380_07085</name>
</gene>
<proteinExistence type="predicted"/>
<dbReference type="InterPro" id="IPR038461">
    <property type="entry name" value="Schlafen_AlbA_2_dom_sf"/>
</dbReference>
<dbReference type="Pfam" id="PF04326">
    <property type="entry name" value="SLFN_AlbA_2"/>
    <property type="match status" value="1"/>
</dbReference>
<dbReference type="Gene3D" id="3.30.950.30">
    <property type="entry name" value="Schlafen, AAA domain"/>
    <property type="match status" value="1"/>
</dbReference>
<dbReference type="InterPro" id="IPR007421">
    <property type="entry name" value="Schlafen_AlbA_2_dom"/>
</dbReference>
<keyword evidence="3" id="KW-1185">Reference proteome</keyword>
<reference evidence="2 3" key="1">
    <citation type="submission" date="2021-04" db="EMBL/GenBank/DDBJ databases">
        <title>Genomics, taxonomy and metabolism of representatives of sulfur bacteria of the genus Thiothrix: Thiothrix fructosivorans QT, Thiothrix unzii A1T and three new species, Thiothrix subterranea sp. nov., Thiothrix litoralis sp. nov. and 'Candidatus Thiothrix anitrata' sp. nov.</title>
        <authorList>
            <person name="Ravin N.V."/>
            <person name="Smolyakov D."/>
            <person name="Rudenko T.S."/>
            <person name="Mardanov A.V."/>
            <person name="Beletsky A.V."/>
            <person name="Markov N.D."/>
            <person name="Fomenkov A.I."/>
            <person name="Roberts R.J."/>
            <person name="Karnachuk O.V."/>
            <person name="Novikov A."/>
            <person name="Grabovich M.Y."/>
        </authorList>
    </citation>
    <scope>NUCLEOTIDE SEQUENCE [LARGE SCALE GENOMIC DNA]</scope>
    <source>
        <strain evidence="2 3">A52</strain>
    </source>
</reference>
<dbReference type="Proteomes" id="UP000672027">
    <property type="component" value="Chromosome"/>
</dbReference>
<evidence type="ECO:0000313" key="3">
    <source>
        <dbReference type="Proteomes" id="UP000672027"/>
    </source>
</evidence>
<evidence type="ECO:0000259" key="1">
    <source>
        <dbReference type="Pfam" id="PF04326"/>
    </source>
</evidence>
<evidence type="ECO:0000313" key="2">
    <source>
        <dbReference type="EMBL" id="QTR51304.1"/>
    </source>
</evidence>
<dbReference type="PANTHER" id="PTHR30595:SF6">
    <property type="entry name" value="SCHLAFEN ALBA-2 DOMAIN-CONTAINING PROTEIN"/>
    <property type="match status" value="1"/>
</dbReference>
<sequence length="453" mass="51893">MNEHQTIEWKEVWRDEYLKWICGFANAQGGTLIIGKDDNGNTTGLPNARKLLEDIPNKVRDILGIVVDVNLHTENQRDYLAIVVEAHPYPVSYKGEYHYRSGSTKQELKGAALDAFLLKKHGVRWDAVPVPNISLKDCSPTAFQLFRTKATKSGRMSDDVLHDNNESLLENLQLHDGRYLKRATTLLFYDKPEKYVSGATIKLGFFITDDELRFQDEIHGNLFQQVDQTLDTLFTKYLKAHISYEGIQRVERFLFPPLALREALLNAVVHKDYSSGIPIQISVYEDRIVFWNYGQLPEHWTLERLLGKHPSNPFNPLIANTFFRCGYIESWGRGIEKINRECEKWGIPSPEYDYGMSGLMLTFRANPAQLAESLGKTSVETKENTQESAQESAQEKIIRLLNNEPQLTRHQLAQRLSLTPDSVKHHLQKLKAAGRIEHVGSTKAGYWRVLKEV</sequence>
<dbReference type="InterPro" id="IPR011991">
    <property type="entry name" value="ArsR-like_HTH"/>
</dbReference>
<dbReference type="PANTHER" id="PTHR30595">
    <property type="entry name" value="GLPR-RELATED TRANSCRIPTIONAL REPRESSOR"/>
    <property type="match status" value="1"/>
</dbReference>
<dbReference type="InterPro" id="IPR036388">
    <property type="entry name" value="WH-like_DNA-bd_sf"/>
</dbReference>
<organism evidence="2 3">
    <name type="scientific">Candidatus Thiothrix anitrata</name>
    <dbReference type="NCBI Taxonomy" id="2823902"/>
    <lineage>
        <taxon>Bacteria</taxon>
        <taxon>Pseudomonadati</taxon>
        <taxon>Pseudomonadota</taxon>
        <taxon>Gammaproteobacteria</taxon>
        <taxon>Thiotrichales</taxon>
        <taxon>Thiotrichaceae</taxon>
        <taxon>Thiothrix</taxon>
    </lineage>
</organism>
<name>A0ABX7X612_9GAMM</name>
<dbReference type="Pfam" id="PF13749">
    <property type="entry name" value="HATPase_c_4"/>
    <property type="match status" value="1"/>
</dbReference>
<dbReference type="InterPro" id="IPR036390">
    <property type="entry name" value="WH_DNA-bd_sf"/>
</dbReference>
<dbReference type="Pfam" id="PF13412">
    <property type="entry name" value="HTH_24"/>
    <property type="match status" value="1"/>
</dbReference>
<dbReference type="RefSeq" id="WP_210229602.1">
    <property type="nucleotide sequence ID" value="NZ_CP072800.1"/>
</dbReference>
<dbReference type="Gene3D" id="3.30.565.60">
    <property type="match status" value="1"/>
</dbReference>
<protein>
    <submittedName>
        <fullName evidence="2">DNA binding domain-containing protein</fullName>
    </submittedName>
</protein>
<dbReference type="SUPFAM" id="SSF46785">
    <property type="entry name" value="Winged helix' DNA-binding domain"/>
    <property type="match status" value="1"/>
</dbReference>
<dbReference type="EMBL" id="CP072800">
    <property type="protein sequence ID" value="QTR51304.1"/>
    <property type="molecule type" value="Genomic_DNA"/>
</dbReference>
<dbReference type="Gene3D" id="1.10.10.10">
    <property type="entry name" value="Winged helix-like DNA-binding domain superfamily/Winged helix DNA-binding domain"/>
    <property type="match status" value="1"/>
</dbReference>
<dbReference type="InterPro" id="IPR038475">
    <property type="entry name" value="RecG_C_sf"/>
</dbReference>
<accession>A0ABX7X612</accession>
<dbReference type="CDD" id="cd00090">
    <property type="entry name" value="HTH_ARSR"/>
    <property type="match status" value="1"/>
</dbReference>